<keyword evidence="1" id="KW-0732">Signal</keyword>
<keyword evidence="5" id="KW-1185">Reference proteome</keyword>
<dbReference type="Pfam" id="PF12708">
    <property type="entry name" value="Pect-lyase_RHGA_epim"/>
    <property type="match status" value="1"/>
</dbReference>
<dbReference type="AlphaFoldDB" id="A0A238Y647"/>
<dbReference type="Gene3D" id="2.60.120.560">
    <property type="entry name" value="Exo-inulinase, domain 1"/>
    <property type="match status" value="1"/>
</dbReference>
<dbReference type="RefSeq" id="WP_089382243.1">
    <property type="nucleotide sequence ID" value="NZ_FZNT01000008.1"/>
</dbReference>
<proteinExistence type="predicted"/>
<evidence type="ECO:0000256" key="1">
    <source>
        <dbReference type="ARBA" id="ARBA00022729"/>
    </source>
</evidence>
<dbReference type="InterPro" id="IPR012334">
    <property type="entry name" value="Pectin_lyas_fold"/>
</dbReference>
<dbReference type="OrthoDB" id="188639at2"/>
<name>A0A238Y647_9FLAO</name>
<dbReference type="EMBL" id="FZNT01000008">
    <property type="protein sequence ID" value="SNR66054.1"/>
    <property type="molecule type" value="Genomic_DNA"/>
</dbReference>
<dbReference type="InterPro" id="IPR011050">
    <property type="entry name" value="Pectin_lyase_fold/virulence"/>
</dbReference>
<evidence type="ECO:0000259" key="3">
    <source>
        <dbReference type="Pfam" id="PF18962"/>
    </source>
</evidence>
<reference evidence="4 5" key="1">
    <citation type="submission" date="2017-06" db="EMBL/GenBank/DDBJ databases">
        <authorList>
            <person name="Kim H.J."/>
            <person name="Triplett B.A."/>
        </authorList>
    </citation>
    <scope>NUCLEOTIDE SEQUENCE [LARGE SCALE GENOMIC DNA]</scope>
    <source>
        <strain evidence="4 5">DSM 29150</strain>
    </source>
</reference>
<gene>
    <name evidence="4" type="ORF">SAMN06265371_10828</name>
</gene>
<organism evidence="4 5">
    <name type="scientific">Lutibacter agarilyticus</name>
    <dbReference type="NCBI Taxonomy" id="1109740"/>
    <lineage>
        <taxon>Bacteria</taxon>
        <taxon>Pseudomonadati</taxon>
        <taxon>Bacteroidota</taxon>
        <taxon>Flavobacteriia</taxon>
        <taxon>Flavobacteriales</taxon>
        <taxon>Flavobacteriaceae</taxon>
        <taxon>Lutibacter</taxon>
    </lineage>
</organism>
<dbReference type="InterPro" id="IPR026444">
    <property type="entry name" value="Secre_tail"/>
</dbReference>
<evidence type="ECO:0000313" key="4">
    <source>
        <dbReference type="EMBL" id="SNR66054.1"/>
    </source>
</evidence>
<dbReference type="Pfam" id="PF18962">
    <property type="entry name" value="Por_Secre_tail"/>
    <property type="match status" value="1"/>
</dbReference>
<evidence type="ECO:0000259" key="2">
    <source>
        <dbReference type="Pfam" id="PF12708"/>
    </source>
</evidence>
<sequence length="786" mass="87949">MNKISTKLQLLVSIIVLCLQVNMFSGIYAQTKTTSDLWGEKGELWDSRGRLSDFSYAGYGGGYAEKPVFSNIINVLDQGVVANDGLSDILAIDVIIKSAPDNSIIYFPAGRYVIDDWLKIERSNVVLRGAGDGADGTVFYMPNSATDINGEFNGLYATGDKGHIIEFFGRYSSKVTKITEEALRSDKVIVVEDASKLKQGDIIEINADGNNPVNGELWYEYFNNQTQDYPEPHSSWLSADGGNMFHTIEKIEGNLITLREPLRLRLKPSWEMFVYQRNSALQNVGMEDIRIEVIEKEHAEHLTEPGYNPIGFNSCYNFWCKNLTIVNADNPIFLKYSAYGEIDDIVIEGRDGHHGFTYAYSSSNVISNININTSIPYTHAITFIHKSNGNVLRNVKGASTISLDFHRNAPFSNLICDVRTDWNHRSTGTNTAGPYAGARNVYWGLYGESTALYWGDINNIIRNHWGMYQSTIVSALNTGELFTEEREWYEHVPNLAEKDLYEIQQKYHTEFIHESVFNSNEYGNRADWKERDNSRWKVIDIAGNNRYALFAKDLPPVSTGKLSEYSVIDIPEGNTYEVEARVKRYVTSEIENESDVAIITAFSNDDNYIFGRLSADSSKSGIYRVLNGNVTKLAGTGSTLSTNGYVTLKLVIDSGNVVFTLDDNEIAKANNVLNISFGKAGVGSSRNGIVLLKFLENGDVLSLNESTINSFKIYPNPIENEFVISLQNFTNATITIFNMNGQLLYKTIANKTSIKIAAKGVFSQGVYIVKVSNLEGQSYFKKMIIN</sequence>
<feature type="domain" description="Secretion system C-terminal sorting" evidence="3">
    <location>
        <begin position="713"/>
        <end position="785"/>
    </location>
</feature>
<dbReference type="InterPro" id="IPR024535">
    <property type="entry name" value="RHGA/B-epi-like_pectate_lyase"/>
</dbReference>
<dbReference type="NCBIfam" id="TIGR04183">
    <property type="entry name" value="Por_Secre_tail"/>
    <property type="match status" value="1"/>
</dbReference>
<dbReference type="Gene3D" id="2.160.20.10">
    <property type="entry name" value="Single-stranded right-handed beta-helix, Pectin lyase-like"/>
    <property type="match status" value="1"/>
</dbReference>
<accession>A0A238Y647</accession>
<evidence type="ECO:0000313" key="5">
    <source>
        <dbReference type="Proteomes" id="UP000198384"/>
    </source>
</evidence>
<dbReference type="Proteomes" id="UP000198384">
    <property type="component" value="Unassembled WGS sequence"/>
</dbReference>
<feature type="domain" description="Rhamnogalacturonase A/B/Epimerase-like pectate lyase" evidence="2">
    <location>
        <begin position="72"/>
        <end position="132"/>
    </location>
</feature>
<protein>
    <submittedName>
        <fullName evidence="4">Por secretion system C-terminal sorting domain-containing protein</fullName>
    </submittedName>
</protein>
<dbReference type="SUPFAM" id="SSF51126">
    <property type="entry name" value="Pectin lyase-like"/>
    <property type="match status" value="1"/>
</dbReference>